<dbReference type="GO" id="GO:0072557">
    <property type="term" value="C:IPAF inflammasome complex"/>
    <property type="evidence" value="ECO:0007669"/>
    <property type="project" value="TreeGrafter"/>
</dbReference>
<dbReference type="InterPro" id="IPR016129">
    <property type="entry name" value="Caspase_his_AS"/>
</dbReference>
<dbReference type="InterPro" id="IPR029030">
    <property type="entry name" value="Caspase-like_dom_sf"/>
</dbReference>
<dbReference type="SMART" id="SM00115">
    <property type="entry name" value="CASc"/>
    <property type="match status" value="1"/>
</dbReference>
<evidence type="ECO:0000256" key="5">
    <source>
        <dbReference type="ARBA" id="ARBA00023145"/>
    </source>
</evidence>
<evidence type="ECO:0000259" key="10">
    <source>
        <dbReference type="PROSITE" id="PS50824"/>
    </source>
</evidence>
<dbReference type="PROSITE" id="PS50824">
    <property type="entry name" value="DAPIN"/>
    <property type="match status" value="1"/>
</dbReference>
<dbReference type="Proteomes" id="UP000694700">
    <property type="component" value="Unplaced"/>
</dbReference>
<name>A0A8C2L2Q4_CYPCA</name>
<dbReference type="InterPro" id="IPR004020">
    <property type="entry name" value="DAPIN"/>
</dbReference>
<feature type="domain" description="Pyrin" evidence="10">
    <location>
        <begin position="1"/>
        <end position="90"/>
    </location>
</feature>
<feature type="domain" description="Caspase family p20" evidence="9">
    <location>
        <begin position="161"/>
        <end position="291"/>
    </location>
</feature>
<feature type="active site" evidence="6">
    <location>
        <position position="238"/>
    </location>
</feature>
<sequence>MAKSTKEHLEDTFNDLGTEELKRFKNKLCDRKKGAGIRKAQIEKVADAIDLADLMVRTFTSTGAVPAAIEILEAIGCNEQAAELKENAGHGLPVAQPHQDVVDYGAGQGQKVEGQGQKVELTLSDDWHKQLHVVLCSQQFKDKIIRQNGQEIYEVKEKKVRKRLALLINNIDFDEKAMTRRGADTDEKNMEWLLKELDYQVVKHKNLSAKEMEKAVKDFARREEHAQSDSTFVVIMSHGKRDAILGVHYSTSDPSDTFLVDNIYRSLNTENCPGLRDKPKVILIQACRGGESGRMWASDGEPEEPEGIEGDDFVHKEKDFISLMSCTPDTKSYRHVENGTFYVQNVVDVLMNHAHEDHIEELFRKVIRRFDSTDMMGSYRQMACKDRASLPKLFYLFPGL</sequence>
<dbReference type="PROSITE" id="PS50207">
    <property type="entry name" value="CASPASE_P10"/>
    <property type="match status" value="1"/>
</dbReference>
<dbReference type="Gene3D" id="1.10.533.10">
    <property type="entry name" value="Death Domain, Fas"/>
    <property type="match status" value="1"/>
</dbReference>
<evidence type="ECO:0000259" key="8">
    <source>
        <dbReference type="PROSITE" id="PS50207"/>
    </source>
</evidence>
<dbReference type="Pfam" id="PF02758">
    <property type="entry name" value="PYRIN"/>
    <property type="match status" value="1"/>
</dbReference>
<dbReference type="PROSITE" id="PS01122">
    <property type="entry name" value="CASPASE_CYS"/>
    <property type="match status" value="1"/>
</dbReference>
<dbReference type="CDD" id="cd08321">
    <property type="entry name" value="Pyrin_ASC-like"/>
    <property type="match status" value="1"/>
</dbReference>
<organism evidence="12 14">
    <name type="scientific">Cyprinus carpio</name>
    <name type="common">Common carp</name>
    <dbReference type="NCBI Taxonomy" id="7962"/>
    <lineage>
        <taxon>Eukaryota</taxon>
        <taxon>Metazoa</taxon>
        <taxon>Chordata</taxon>
        <taxon>Craniata</taxon>
        <taxon>Vertebrata</taxon>
        <taxon>Euteleostomi</taxon>
        <taxon>Actinopterygii</taxon>
        <taxon>Neopterygii</taxon>
        <taxon>Teleostei</taxon>
        <taxon>Ostariophysi</taxon>
        <taxon>Cypriniformes</taxon>
        <taxon>Cyprinidae</taxon>
        <taxon>Cyprininae</taxon>
        <taxon>Cyprinus</taxon>
    </lineage>
</organism>
<dbReference type="GO" id="GO:0004197">
    <property type="term" value="F:cysteine-type endopeptidase activity"/>
    <property type="evidence" value="ECO:0007669"/>
    <property type="project" value="InterPro"/>
</dbReference>
<evidence type="ECO:0000313" key="11">
    <source>
        <dbReference type="Ensembl" id="ENSCCRP00010099664.1"/>
    </source>
</evidence>
<protein>
    <submittedName>
        <fullName evidence="12">Caspase a</fullName>
    </submittedName>
</protein>
<keyword evidence="5" id="KW-0865">Zymogen</keyword>
<dbReference type="InterPro" id="IPR002398">
    <property type="entry name" value="Pept_C14"/>
</dbReference>
<dbReference type="Pfam" id="PF00656">
    <property type="entry name" value="Peptidase_C14"/>
    <property type="match status" value="1"/>
</dbReference>
<dbReference type="InterPro" id="IPR015917">
    <property type="entry name" value="Pept_C14A"/>
</dbReference>
<dbReference type="PANTHER" id="PTHR47901:SF3">
    <property type="entry name" value="CASPASE-1"/>
    <property type="match status" value="1"/>
</dbReference>
<evidence type="ECO:0000256" key="1">
    <source>
        <dbReference type="ARBA" id="ARBA00010134"/>
    </source>
</evidence>
<keyword evidence="4" id="KW-0788">Thiol protease</keyword>
<evidence type="ECO:0000313" key="13">
    <source>
        <dbReference type="Proteomes" id="UP000694427"/>
    </source>
</evidence>
<dbReference type="Ensembl" id="ENSCCRT00010110557.1">
    <property type="protein sequence ID" value="ENSCCRP00010099664.1"/>
    <property type="gene ID" value="ENSCCRG00010043718.1"/>
</dbReference>
<dbReference type="PROSITE" id="PS50208">
    <property type="entry name" value="CASPASE_P20"/>
    <property type="match status" value="1"/>
</dbReference>
<dbReference type="Proteomes" id="UP000694427">
    <property type="component" value="Unplaced"/>
</dbReference>
<dbReference type="InterPro" id="IPR002138">
    <property type="entry name" value="Pept_C14_p10"/>
</dbReference>
<evidence type="ECO:0000259" key="9">
    <source>
        <dbReference type="PROSITE" id="PS50208"/>
    </source>
</evidence>
<dbReference type="PIRSF" id="PIRSF038001">
    <property type="entry name" value="Caspase_ICE"/>
    <property type="match status" value="1"/>
</dbReference>
<dbReference type="SUPFAM" id="SSF52129">
    <property type="entry name" value="Caspase-like"/>
    <property type="match status" value="1"/>
</dbReference>
<gene>
    <name evidence="11" type="primary">LOC109079016</name>
</gene>
<keyword evidence="3" id="KW-0378">Hydrolase</keyword>
<evidence type="ECO:0000256" key="4">
    <source>
        <dbReference type="ARBA" id="ARBA00022807"/>
    </source>
</evidence>
<dbReference type="InterPro" id="IPR033139">
    <property type="entry name" value="Caspase_cys_AS"/>
</dbReference>
<dbReference type="GO" id="GO:0097169">
    <property type="term" value="C:AIM2 inflammasome complex"/>
    <property type="evidence" value="ECO:0007669"/>
    <property type="project" value="TreeGrafter"/>
</dbReference>
<dbReference type="GO" id="GO:0050727">
    <property type="term" value="P:regulation of inflammatory response"/>
    <property type="evidence" value="ECO:0007669"/>
    <property type="project" value="TreeGrafter"/>
</dbReference>
<dbReference type="InterPro" id="IPR011029">
    <property type="entry name" value="DEATH-like_dom_sf"/>
</dbReference>
<dbReference type="Proteomes" id="UP000694701">
    <property type="component" value="Unplaced"/>
</dbReference>
<accession>A0A8C2L2Q4</accession>
<dbReference type="Ensembl" id="ENSCCRT00015113355.1">
    <property type="protein sequence ID" value="ENSCCRP00015109872.1"/>
    <property type="gene ID" value="ENSCCRG00015043565.1"/>
</dbReference>
<keyword evidence="13" id="KW-1185">Reference proteome</keyword>
<evidence type="ECO:0000256" key="2">
    <source>
        <dbReference type="ARBA" id="ARBA00022670"/>
    </source>
</evidence>
<evidence type="ECO:0000256" key="7">
    <source>
        <dbReference type="RuleBase" id="RU003971"/>
    </source>
</evidence>
<dbReference type="PROSITE" id="PS01121">
    <property type="entry name" value="CASPASE_HIS"/>
    <property type="match status" value="1"/>
</dbReference>
<dbReference type="PANTHER" id="PTHR47901">
    <property type="entry name" value="CASPASE RECRUITMENT DOMAIN-CONTAINING PROTEIN 18"/>
    <property type="match status" value="1"/>
</dbReference>
<dbReference type="Gene3D" id="3.40.50.1460">
    <property type="match status" value="1"/>
</dbReference>
<dbReference type="InterPro" id="IPR001309">
    <property type="entry name" value="Pept_C14_p20"/>
</dbReference>
<evidence type="ECO:0000256" key="6">
    <source>
        <dbReference type="PIRSR" id="PIRSR038001-1"/>
    </source>
</evidence>
<evidence type="ECO:0000313" key="12">
    <source>
        <dbReference type="Ensembl" id="ENSCCRP00020118112.1"/>
    </source>
</evidence>
<reference evidence="12" key="1">
    <citation type="submission" date="2025-05" db="UniProtKB">
        <authorList>
            <consortium name="Ensembl"/>
        </authorList>
    </citation>
    <scope>IDENTIFICATION</scope>
</reference>
<evidence type="ECO:0000256" key="3">
    <source>
        <dbReference type="ARBA" id="ARBA00022801"/>
    </source>
</evidence>
<dbReference type="FunFam" id="3.40.50.1460:FF:000032">
    <property type="entry name" value="Caspase 1"/>
    <property type="match status" value="1"/>
</dbReference>
<comment type="similarity">
    <text evidence="1 7">Belongs to the peptidase C14A family.</text>
</comment>
<dbReference type="PRINTS" id="PR00376">
    <property type="entry name" value="IL1BCENZYME"/>
</dbReference>
<dbReference type="InterPro" id="IPR011600">
    <property type="entry name" value="Pept_C14_caspase"/>
</dbReference>
<dbReference type="AlphaFoldDB" id="A0A8C2L2Q4"/>
<dbReference type="SMART" id="SM01289">
    <property type="entry name" value="PYRIN"/>
    <property type="match status" value="1"/>
</dbReference>
<evidence type="ECO:0000313" key="14">
    <source>
        <dbReference type="Proteomes" id="UP000694701"/>
    </source>
</evidence>
<feature type="active site" evidence="6">
    <location>
        <position position="287"/>
    </location>
</feature>
<dbReference type="CDD" id="cd00032">
    <property type="entry name" value="CASc"/>
    <property type="match status" value="1"/>
</dbReference>
<dbReference type="GO" id="GO:0072559">
    <property type="term" value="C:NLRP3 inflammasome complex"/>
    <property type="evidence" value="ECO:0007669"/>
    <property type="project" value="TreeGrafter"/>
</dbReference>
<feature type="domain" description="Caspase family p10" evidence="8">
    <location>
        <begin position="314"/>
        <end position="398"/>
    </location>
</feature>
<proteinExistence type="inferred from homology"/>
<dbReference type="GO" id="GO:0006508">
    <property type="term" value="P:proteolysis"/>
    <property type="evidence" value="ECO:0007669"/>
    <property type="project" value="UniProtKB-KW"/>
</dbReference>
<keyword evidence="2" id="KW-0645">Protease</keyword>
<dbReference type="Ensembl" id="ENSCCRT00020128737.1">
    <property type="protein sequence ID" value="ENSCCRP00020118112.1"/>
    <property type="gene ID" value="ENSCCRG00020053093.1"/>
</dbReference>
<dbReference type="SUPFAM" id="SSF47986">
    <property type="entry name" value="DEATH domain"/>
    <property type="match status" value="1"/>
</dbReference>